<dbReference type="PANTHER" id="PTHR36436">
    <property type="entry name" value="SLL5081 PROTEIN"/>
    <property type="match status" value="1"/>
</dbReference>
<dbReference type="RefSeq" id="WP_180045464.1">
    <property type="nucleotide sequence ID" value="NZ_CP048659.1"/>
</dbReference>
<proteinExistence type="predicted"/>
<keyword evidence="2" id="KW-1185">Reference proteome</keyword>
<dbReference type="SUPFAM" id="SSF103032">
    <property type="entry name" value="Hypothetical protein YwqG"/>
    <property type="match status" value="1"/>
</dbReference>
<protein>
    <submittedName>
        <fullName evidence="1">DUF1963 domain-containing protein</fullName>
    </submittedName>
</protein>
<dbReference type="Proteomes" id="UP000593966">
    <property type="component" value="Chromosome"/>
</dbReference>
<accession>A0A7S6VYP7</accession>
<gene>
    <name evidence="1" type="ORF">G0028_16295</name>
</gene>
<dbReference type="Pfam" id="PF09234">
    <property type="entry name" value="DUF1963"/>
    <property type="match status" value="1"/>
</dbReference>
<evidence type="ECO:0000313" key="2">
    <source>
        <dbReference type="Proteomes" id="UP000593966"/>
    </source>
</evidence>
<dbReference type="InterPro" id="IPR015315">
    <property type="entry name" value="DUF1963"/>
</dbReference>
<dbReference type="AlphaFoldDB" id="A0A7S6VYP7"/>
<reference evidence="1 2" key="1">
    <citation type="submission" date="2020-02" db="EMBL/GenBank/DDBJ databases">
        <title>Tigecycline-resistant Acinetobacter species from pigs and migratory birds.</title>
        <authorList>
            <person name="Chen C."/>
            <person name="Sun J."/>
            <person name="Liao X.-P."/>
            <person name="Liu Y.-H."/>
        </authorList>
    </citation>
    <scope>NUCLEOTIDE SEQUENCE [LARGE SCALE GENOMIC DNA]</scope>
    <source>
        <strain evidence="1 2">YH12207_T</strain>
    </source>
</reference>
<dbReference type="PANTHER" id="PTHR36436:SF6">
    <property type="entry name" value="SLL5081 PROTEIN"/>
    <property type="match status" value="1"/>
</dbReference>
<dbReference type="InterPro" id="IPR035948">
    <property type="entry name" value="YwqG-like_sf"/>
</dbReference>
<dbReference type="Gene3D" id="2.30.320.10">
    <property type="entry name" value="YwqG-like"/>
    <property type="match status" value="1"/>
</dbReference>
<organism evidence="1 2">
    <name type="scientific">Acinetobacter piscicola</name>
    <dbReference type="NCBI Taxonomy" id="2006115"/>
    <lineage>
        <taxon>Bacteria</taxon>
        <taxon>Pseudomonadati</taxon>
        <taxon>Pseudomonadota</taxon>
        <taxon>Gammaproteobacteria</taxon>
        <taxon>Moraxellales</taxon>
        <taxon>Moraxellaceae</taxon>
        <taxon>Acinetobacter</taxon>
    </lineage>
</organism>
<sequence length="267" mass="30856">MHINSSEIPEFIQHYKAQILATKKSAIALNLTPADDLMLWQSKVGGEPYFPLSRDYPYNAEGRALVLLAQINFAELPENNLYPKTGILQFFIDIEDDLWGLDFDEPQNQNNFRVIFHEQVIQDTTQLLHTFPIQTLDQEMNPVTGQYAVQFQAQECYISISDYRFAEQICDLYEMDDDAAEDLYDAYEDAFSASGHHLGGYPYFTQDDPRGNDERFKDYILLFQLDSSGQENVEILWGDCGVANFFIHPDDLKKSDFSKVMYNWDCS</sequence>
<name>A0A7S6VYP7_9GAMM</name>
<evidence type="ECO:0000313" key="1">
    <source>
        <dbReference type="EMBL" id="QOW47318.1"/>
    </source>
</evidence>
<dbReference type="EMBL" id="CP048659">
    <property type="protein sequence ID" value="QOW47318.1"/>
    <property type="molecule type" value="Genomic_DNA"/>
</dbReference>